<evidence type="ECO:0000259" key="9">
    <source>
        <dbReference type="Pfam" id="PF02770"/>
    </source>
</evidence>
<evidence type="ECO:0000259" key="10">
    <source>
        <dbReference type="Pfam" id="PF02771"/>
    </source>
</evidence>
<dbReference type="EC" id="1.3.99.2" evidence="11"/>
<dbReference type="eggNOG" id="COG1960">
    <property type="taxonomic scope" value="Bacteria"/>
</dbReference>
<organism evidence="11 12">
    <name type="scientific">Streptomyces venezuelae (strain ATCC 10712 / CBS 650.69 / DSM 40230 / JCM 4526 / NBRC 13096 / PD 04745)</name>
    <dbReference type="NCBI Taxonomy" id="953739"/>
    <lineage>
        <taxon>Bacteria</taxon>
        <taxon>Bacillati</taxon>
        <taxon>Actinomycetota</taxon>
        <taxon>Actinomycetes</taxon>
        <taxon>Kitasatosporales</taxon>
        <taxon>Streptomycetaceae</taxon>
        <taxon>Streptomyces</taxon>
    </lineage>
</organism>
<reference evidence="11 12" key="1">
    <citation type="journal article" date="2011" name="BMC Genomics">
        <title>Genome-wide analysis of the role of GlnR in Streptomyces venezuelae provides new insights into global nitrogen regulation in actinomycetes.</title>
        <authorList>
            <person name="Pullan S.T."/>
            <person name="Bibb M.J."/>
            <person name="Merrick M."/>
        </authorList>
    </citation>
    <scope>NUCLEOTIDE SEQUENCE [LARGE SCALE GENOMIC DNA]</scope>
    <source>
        <strain evidence="12">ATCC 10712 / CBS 650.69 / DSM 40230 / JCM 4526 / NBRC 13096 / PD 04745</strain>
    </source>
</reference>
<dbReference type="PANTHER" id="PTHR48083">
    <property type="entry name" value="MEDIUM-CHAIN SPECIFIC ACYL-COA DEHYDROGENASE, MITOCHONDRIAL-RELATED"/>
    <property type="match status" value="1"/>
</dbReference>
<evidence type="ECO:0000256" key="3">
    <source>
        <dbReference type="ARBA" id="ARBA00011738"/>
    </source>
</evidence>
<dbReference type="InterPro" id="IPR009100">
    <property type="entry name" value="AcylCoA_DH/oxidase_NM_dom_sf"/>
</dbReference>
<comment type="subunit">
    <text evidence="3">Homodimer.</text>
</comment>
<dbReference type="KEGG" id="sve:SVEN_6771"/>
<evidence type="ECO:0000256" key="5">
    <source>
        <dbReference type="ARBA" id="ARBA00022827"/>
    </source>
</evidence>
<dbReference type="SUPFAM" id="SSF47203">
    <property type="entry name" value="Acyl-CoA dehydrogenase C-terminal domain-like"/>
    <property type="match status" value="1"/>
</dbReference>
<comment type="similarity">
    <text evidence="2 7">Belongs to the acyl-CoA dehydrogenase family.</text>
</comment>
<evidence type="ECO:0000256" key="6">
    <source>
        <dbReference type="ARBA" id="ARBA00023002"/>
    </source>
</evidence>
<keyword evidence="6 7" id="KW-0560">Oxidoreductase</keyword>
<dbReference type="GO" id="GO:0003995">
    <property type="term" value="F:acyl-CoA dehydrogenase activity"/>
    <property type="evidence" value="ECO:0007669"/>
    <property type="project" value="TreeGrafter"/>
</dbReference>
<dbReference type="Gene3D" id="2.40.110.10">
    <property type="entry name" value="Butyryl-CoA Dehydrogenase, subunit A, domain 2"/>
    <property type="match status" value="1"/>
</dbReference>
<evidence type="ECO:0000256" key="1">
    <source>
        <dbReference type="ARBA" id="ARBA00001974"/>
    </source>
</evidence>
<dbReference type="InterPro" id="IPR013786">
    <property type="entry name" value="AcylCoA_DH/ox_N"/>
</dbReference>
<keyword evidence="5 7" id="KW-0274">FAD</keyword>
<dbReference type="SUPFAM" id="SSF56645">
    <property type="entry name" value="Acyl-CoA dehydrogenase NM domain-like"/>
    <property type="match status" value="1"/>
</dbReference>
<evidence type="ECO:0000259" key="8">
    <source>
        <dbReference type="Pfam" id="PF00441"/>
    </source>
</evidence>
<name>F2RHW3_STRVP</name>
<gene>
    <name evidence="11" type="ordered locus">SVEN_6771</name>
</gene>
<evidence type="ECO:0000313" key="11">
    <source>
        <dbReference type="EMBL" id="CCA60057.1"/>
    </source>
</evidence>
<dbReference type="HOGENOM" id="CLU_018204_1_0_11"/>
<feature type="domain" description="Acyl-CoA dehydrogenase/oxidase C-terminal" evidence="8">
    <location>
        <begin position="250"/>
        <end position="397"/>
    </location>
</feature>
<keyword evidence="4 7" id="KW-0285">Flavoprotein</keyword>
<dbReference type="GO" id="GO:0050660">
    <property type="term" value="F:flavin adenine dinucleotide binding"/>
    <property type="evidence" value="ECO:0007669"/>
    <property type="project" value="InterPro"/>
</dbReference>
<dbReference type="Pfam" id="PF00441">
    <property type="entry name" value="Acyl-CoA_dh_1"/>
    <property type="match status" value="1"/>
</dbReference>
<sequence length="423" mass="45250">MTPSPLPQRTAMTTPDLPPELAELRERTRRFIRETVVDAEPVPGGRLDQATRDRLQAAAKEAGVFAPLVPKEYGGQGLAIEHWSPILQEAGYSPIGPVALNCMAPDEGNMHMLNLIATEEQKKHYLAPLAAGDVRSCFGMTEPHPGAGSDPAALRTTAVRTDGGWIIDGHKRFTSGAVGAAFCIVMARTPAVDGSPEGATMFLVDLTNPGIRVGEAIHTVDRSIDGGHPHLYIENCFVPDDAVLGEVGLGFRYAQVRLGPARLTHCMRWLGLARRAHDIALDRAAKRELFGGPIDSLGLAQHLIAESVIDIETSDAIISKTAALLHSDPKAGSAMSSVAKVHCSEAIHRVIDRAVQICGGDGVSDGLPLAQYLNEVRPFRIYDGSNETHRWAIARRASAGRRATVRAGERYLGDAVVGRDGGA</sequence>
<dbReference type="CDD" id="cd00567">
    <property type="entry name" value="ACAD"/>
    <property type="match status" value="1"/>
</dbReference>
<dbReference type="PANTHER" id="PTHR48083:SF13">
    <property type="entry name" value="ACYL-COA DEHYDROGENASE FAMILY MEMBER 11"/>
    <property type="match status" value="1"/>
</dbReference>
<feature type="domain" description="Acyl-CoA oxidase/dehydrogenase middle" evidence="9">
    <location>
        <begin position="137"/>
        <end position="218"/>
    </location>
</feature>
<dbReference type="InterPro" id="IPR046373">
    <property type="entry name" value="Acyl-CoA_Oxase/DH_mid-dom_sf"/>
</dbReference>
<proteinExistence type="inferred from homology"/>
<evidence type="ECO:0000256" key="2">
    <source>
        <dbReference type="ARBA" id="ARBA00009347"/>
    </source>
</evidence>
<dbReference type="InterPro" id="IPR036250">
    <property type="entry name" value="AcylCo_DH-like_C"/>
</dbReference>
<dbReference type="InterPro" id="IPR006091">
    <property type="entry name" value="Acyl-CoA_Oxase/DH_mid-dom"/>
</dbReference>
<dbReference type="Gene3D" id="1.20.140.10">
    <property type="entry name" value="Butyryl-CoA Dehydrogenase, subunit A, domain 3"/>
    <property type="match status" value="1"/>
</dbReference>
<dbReference type="Pfam" id="PF02771">
    <property type="entry name" value="Acyl-CoA_dh_N"/>
    <property type="match status" value="1"/>
</dbReference>
<dbReference type="PATRIC" id="fig|953739.5.peg.1989"/>
<feature type="domain" description="Acyl-CoA dehydrogenase/oxidase N-terminal" evidence="10">
    <location>
        <begin position="19"/>
        <end position="133"/>
    </location>
</feature>
<dbReference type="InterPro" id="IPR050741">
    <property type="entry name" value="Acyl-CoA_dehydrogenase"/>
</dbReference>
<dbReference type="GO" id="GO:0005737">
    <property type="term" value="C:cytoplasm"/>
    <property type="evidence" value="ECO:0007669"/>
    <property type="project" value="TreeGrafter"/>
</dbReference>
<dbReference type="InterPro" id="IPR037069">
    <property type="entry name" value="AcylCoA_DH/ox_N_sf"/>
</dbReference>
<dbReference type="InterPro" id="IPR009075">
    <property type="entry name" value="AcylCo_DH/oxidase_C"/>
</dbReference>
<dbReference type="STRING" id="953739.SVEN_6771"/>
<protein>
    <submittedName>
        <fullName evidence="11">Butyryl-CoA dehydrogenase</fullName>
        <ecNumber evidence="11">1.3.99.2</ecNumber>
    </submittedName>
</protein>
<comment type="cofactor">
    <cofactor evidence="1 7">
        <name>FAD</name>
        <dbReference type="ChEBI" id="CHEBI:57692"/>
    </cofactor>
</comment>
<dbReference type="AlphaFoldDB" id="F2RHW3"/>
<dbReference type="Gene3D" id="1.10.540.10">
    <property type="entry name" value="Acyl-CoA dehydrogenase/oxidase, N-terminal domain"/>
    <property type="match status" value="1"/>
</dbReference>
<dbReference type="EMBL" id="FR845719">
    <property type="protein sequence ID" value="CCA60057.1"/>
    <property type="molecule type" value="Genomic_DNA"/>
</dbReference>
<dbReference type="GO" id="GO:0033539">
    <property type="term" value="P:fatty acid beta-oxidation using acyl-CoA dehydrogenase"/>
    <property type="evidence" value="ECO:0007669"/>
    <property type="project" value="TreeGrafter"/>
</dbReference>
<accession>F2RHW3</accession>
<evidence type="ECO:0000256" key="7">
    <source>
        <dbReference type="RuleBase" id="RU362125"/>
    </source>
</evidence>
<evidence type="ECO:0000256" key="4">
    <source>
        <dbReference type="ARBA" id="ARBA00022630"/>
    </source>
</evidence>
<evidence type="ECO:0000313" key="12">
    <source>
        <dbReference type="Proteomes" id="UP000006854"/>
    </source>
</evidence>
<dbReference type="Pfam" id="PF02770">
    <property type="entry name" value="Acyl-CoA_dh_M"/>
    <property type="match status" value="1"/>
</dbReference>
<dbReference type="Proteomes" id="UP000006854">
    <property type="component" value="Chromosome"/>
</dbReference>
<keyword evidence="12" id="KW-1185">Reference proteome</keyword>